<proteinExistence type="inferred from homology"/>
<comment type="subunit">
    <text evidence="2 4">Homodimer.</text>
</comment>
<keyword evidence="4" id="KW-0052">Apoplast</keyword>
<dbReference type="InterPro" id="IPR004265">
    <property type="entry name" value="Dirigent"/>
</dbReference>
<dbReference type="Pfam" id="PF03018">
    <property type="entry name" value="Dirigent"/>
    <property type="match status" value="1"/>
</dbReference>
<sequence>MAASSSCVLAAAALLLLLAGSSSSAAAAAGQQKETRMRVYWHDVVTGPNSTVAKVAEAPTSRASSTVFGTVYVIDDPLTDGPNLTSSRLVGRAQGMYVSAGKESMSLLMAMSFVFAGDGPYNGSSVAVFGPNPARPVREIPVVGGTGVFRFARGYCLATTYWYNSAGDATVQYDIHLHHE</sequence>
<evidence type="ECO:0000313" key="6">
    <source>
        <dbReference type="Proteomes" id="UP000026962"/>
    </source>
</evidence>
<dbReference type="OMA" id="QQKETRM"/>
<accession>A0A0E0MD45</accession>
<dbReference type="GO" id="GO:0048046">
    <property type="term" value="C:apoplast"/>
    <property type="evidence" value="ECO:0007669"/>
    <property type="project" value="UniProtKB-SubCell"/>
</dbReference>
<dbReference type="PANTHER" id="PTHR21495">
    <property type="entry name" value="NUCLEOPORIN-RELATED"/>
    <property type="match status" value="1"/>
</dbReference>
<dbReference type="Proteomes" id="UP000026962">
    <property type="component" value="Chromosome 11"/>
</dbReference>
<protein>
    <recommendedName>
        <fullName evidence="4">Dirigent protein</fullName>
    </recommendedName>
</protein>
<keyword evidence="6" id="KW-1185">Reference proteome</keyword>
<comment type="function">
    <text evidence="4">Dirigent proteins impart stereoselectivity on the phenoxy radical-coupling reaction, yielding optically active lignans from two molecules of coniferyl alcohol in the biosynthesis of lignans, flavonolignans, and alkaloids and thus plays a central role in plant secondary metabolism.</text>
</comment>
<organism evidence="5">
    <name type="scientific">Oryza punctata</name>
    <name type="common">Red rice</name>
    <dbReference type="NCBI Taxonomy" id="4537"/>
    <lineage>
        <taxon>Eukaryota</taxon>
        <taxon>Viridiplantae</taxon>
        <taxon>Streptophyta</taxon>
        <taxon>Embryophyta</taxon>
        <taxon>Tracheophyta</taxon>
        <taxon>Spermatophyta</taxon>
        <taxon>Magnoliopsida</taxon>
        <taxon>Liliopsida</taxon>
        <taxon>Poales</taxon>
        <taxon>Poaceae</taxon>
        <taxon>BOP clade</taxon>
        <taxon>Oryzoideae</taxon>
        <taxon>Oryzeae</taxon>
        <taxon>Oryzinae</taxon>
        <taxon>Oryza</taxon>
    </lineage>
</organism>
<comment type="similarity">
    <text evidence="1 4">Belongs to the plant dirigent protein family.</text>
</comment>
<evidence type="ECO:0000313" key="5">
    <source>
        <dbReference type="EnsemblPlants" id="OPUNC11G04670.1"/>
    </source>
</evidence>
<dbReference type="GO" id="GO:0009699">
    <property type="term" value="P:phenylpropanoid biosynthetic process"/>
    <property type="evidence" value="ECO:0007669"/>
    <property type="project" value="UniProtKB-ARBA"/>
</dbReference>
<reference evidence="5" key="1">
    <citation type="submission" date="2015-04" db="UniProtKB">
        <authorList>
            <consortium name="EnsemblPlants"/>
        </authorList>
    </citation>
    <scope>IDENTIFICATION</scope>
</reference>
<dbReference type="AlphaFoldDB" id="A0A0E0MD45"/>
<dbReference type="Gramene" id="OPUNC11G04670.1">
    <property type="protein sequence ID" value="OPUNC11G04670.1"/>
    <property type="gene ID" value="OPUNC11G04670"/>
</dbReference>
<dbReference type="EnsemblPlants" id="OPUNC11G04670.1">
    <property type="protein sequence ID" value="OPUNC11G04670.1"/>
    <property type="gene ID" value="OPUNC11G04670"/>
</dbReference>
<dbReference type="Gene3D" id="2.40.480.10">
    <property type="entry name" value="Allene oxide cyclase-like"/>
    <property type="match status" value="1"/>
</dbReference>
<feature type="signal peptide" evidence="4">
    <location>
        <begin position="1"/>
        <end position="26"/>
    </location>
</feature>
<feature type="chain" id="PRO_5008190906" description="Dirigent protein" evidence="4">
    <location>
        <begin position="27"/>
        <end position="180"/>
    </location>
</feature>
<dbReference type="InterPro" id="IPR044859">
    <property type="entry name" value="Allene_oxi_cyc_Dirigent"/>
</dbReference>
<dbReference type="STRING" id="4537.A0A0E0MD45"/>
<reference evidence="5" key="2">
    <citation type="submission" date="2018-05" db="EMBL/GenBank/DDBJ databases">
        <title>OpunRS2 (Oryza punctata Reference Sequence Version 2).</title>
        <authorList>
            <person name="Zhang J."/>
            <person name="Kudrna D."/>
            <person name="Lee S."/>
            <person name="Talag J."/>
            <person name="Welchert J."/>
            <person name="Wing R.A."/>
        </authorList>
    </citation>
    <scope>NUCLEOTIDE SEQUENCE [LARGE SCALE GENOMIC DNA]</scope>
</reference>
<evidence type="ECO:0000256" key="2">
    <source>
        <dbReference type="ARBA" id="ARBA00011738"/>
    </source>
</evidence>
<keyword evidence="3 4" id="KW-0964">Secreted</keyword>
<comment type="subcellular location">
    <subcellularLocation>
        <location evidence="4">Secreted</location>
        <location evidence="4">Extracellular space</location>
        <location evidence="4">Apoplast</location>
    </subcellularLocation>
</comment>
<dbReference type="HOGENOM" id="CLU_087111_2_0_1"/>
<name>A0A0E0MD45_ORYPU</name>
<evidence type="ECO:0000256" key="4">
    <source>
        <dbReference type="RuleBase" id="RU363099"/>
    </source>
</evidence>
<evidence type="ECO:0000256" key="3">
    <source>
        <dbReference type="ARBA" id="ARBA00022525"/>
    </source>
</evidence>
<keyword evidence="4" id="KW-0732">Signal</keyword>
<evidence type="ECO:0000256" key="1">
    <source>
        <dbReference type="ARBA" id="ARBA00010746"/>
    </source>
</evidence>